<feature type="transmembrane region" description="Helical" evidence="1">
    <location>
        <begin position="181"/>
        <end position="207"/>
    </location>
</feature>
<feature type="transmembrane region" description="Helical" evidence="1">
    <location>
        <begin position="274"/>
        <end position="293"/>
    </location>
</feature>
<keyword evidence="1" id="KW-0472">Membrane</keyword>
<dbReference type="HOGENOM" id="CLU_515703_0_0_5"/>
<feature type="transmembrane region" description="Helical" evidence="1">
    <location>
        <begin position="305"/>
        <end position="321"/>
    </location>
</feature>
<evidence type="ECO:0000313" key="3">
    <source>
        <dbReference type="Proteomes" id="UP000007753"/>
    </source>
</evidence>
<evidence type="ECO:0000313" key="2">
    <source>
        <dbReference type="EMBL" id="BAI97794.1"/>
    </source>
</evidence>
<keyword evidence="3" id="KW-1185">Reference proteome</keyword>
<accession>D4Z5B2</accession>
<keyword evidence="1" id="KW-0812">Transmembrane</keyword>
<feature type="transmembrane region" description="Helical" evidence="1">
    <location>
        <begin position="327"/>
        <end position="347"/>
    </location>
</feature>
<keyword evidence="1" id="KW-1133">Transmembrane helix</keyword>
<evidence type="ECO:0000256" key="1">
    <source>
        <dbReference type="SAM" id="Phobius"/>
    </source>
</evidence>
<protein>
    <recommendedName>
        <fullName evidence="4">Glycosyltransferase RgtA/B/C/D-like domain-containing protein</fullName>
    </recommendedName>
</protein>
<organism evidence="2 3">
    <name type="scientific">Sphingobium indicum (strain DSM 16413 / CCM 7287 / MTCC 6362 / UT26 / NBRC 101211 / UT26S)</name>
    <name type="common">Sphingobium japonicum</name>
    <dbReference type="NCBI Taxonomy" id="452662"/>
    <lineage>
        <taxon>Bacteria</taxon>
        <taxon>Pseudomonadati</taxon>
        <taxon>Pseudomonadota</taxon>
        <taxon>Alphaproteobacteria</taxon>
        <taxon>Sphingomonadales</taxon>
        <taxon>Sphingomonadaceae</taxon>
        <taxon>Sphingobium</taxon>
    </lineage>
</organism>
<sequence length="528" mass="57540">MPDVCPGGLMISSLSIDPASRDGRSKSFIQLMERHAGLLVMIATALLCLPFTRSIWLLADEGIWLHAAQRMIGGQALYRDFFEFHPPLGFLITAGWLSLFGQTLLAARLLMVLVIALIAGFGYSCCRMVSNRPGLSATLVLAWSVSVPGPWMQVNHHWFTSLFSMLTLWAILRAEGKPVRLTVAGLAACAATLVTTHRGGMIALAGLLSILSTRSVRSLAVYISSGLTLAVLALAYLWSQGTMLAAFDQVILYALNHYSNIQALPYGAFMDVQMIFGVLAFPLAAALLLLLMLRKGAAYLHQQPWPTLLLFAITGFGGCFPRPDAVHITFCAVLVLPLLAAVLGQLLPYGKSMLLWRTIGFIAIFMPLPSLTVAAVRSVSAPRVETRAGLYGVVTGDGILPLLKRLQTLPPGDTVFFYPADPLLPFLTGHHHAARLDMLLPQYSTPAQYQETCRQLMQGAQWVVSHVDITRPDFYRTVFPAMTDPSPHEKIAFEVALDKAFLRNGTYGGFQVMRRAAADVALCKDIAG</sequence>
<dbReference type="AlphaFoldDB" id="D4Z5B2"/>
<gene>
    <name evidence="2" type="ordered locus">SJA_C1-29600</name>
</gene>
<proteinExistence type="predicted"/>
<dbReference type="KEGG" id="sjp:SJA_C1-29600"/>
<feature type="transmembrane region" description="Helical" evidence="1">
    <location>
        <begin position="133"/>
        <end position="151"/>
    </location>
</feature>
<feature type="transmembrane region" description="Helical" evidence="1">
    <location>
        <begin position="354"/>
        <end position="376"/>
    </location>
</feature>
<feature type="transmembrane region" description="Helical" evidence="1">
    <location>
        <begin position="105"/>
        <end position="126"/>
    </location>
</feature>
<feature type="transmembrane region" description="Helical" evidence="1">
    <location>
        <begin position="219"/>
        <end position="238"/>
    </location>
</feature>
<dbReference type="STRING" id="452662.SJA_C1-29600"/>
<reference evidence="2 3" key="1">
    <citation type="journal article" date="2010" name="J. Bacteriol.">
        <title>Complete genome sequence of the representative gamma-hexachlorocyclohexane-degrading bacterium Sphingobium japonicum UT26.</title>
        <authorList>
            <person name="Nagata Y."/>
            <person name="Ohtsubo Y."/>
            <person name="Endo R."/>
            <person name="Ichikawa N."/>
            <person name="Ankai A."/>
            <person name="Oguchi A."/>
            <person name="Fukui S."/>
            <person name="Fujita N."/>
            <person name="Tsuda M."/>
        </authorList>
    </citation>
    <scope>NUCLEOTIDE SEQUENCE [LARGE SCALE GENOMIC DNA]</scope>
    <source>
        <strain evidence="3">DSM 16413 / CCM 7287 / MTCC 6362 / UT26 / NBRC 101211 / UT26S</strain>
    </source>
</reference>
<evidence type="ECO:0008006" key="4">
    <source>
        <dbReference type="Google" id="ProtNLM"/>
    </source>
</evidence>
<dbReference type="Proteomes" id="UP000007753">
    <property type="component" value="Chromosome 1"/>
</dbReference>
<feature type="transmembrane region" description="Helical" evidence="1">
    <location>
        <begin position="36"/>
        <end position="59"/>
    </location>
</feature>
<name>D4Z5B2_SPHIU</name>
<dbReference type="eggNOG" id="COG5305">
    <property type="taxonomic scope" value="Bacteria"/>
</dbReference>
<dbReference type="EMBL" id="AP010803">
    <property type="protein sequence ID" value="BAI97794.1"/>
    <property type="molecule type" value="Genomic_DNA"/>
</dbReference>